<comment type="subcellular location">
    <subcellularLocation>
        <location evidence="1">Cell membrane</location>
        <topology evidence="1">Multi-pass membrane protein</topology>
    </subcellularLocation>
</comment>
<dbReference type="EMBL" id="QWFX01000005">
    <property type="protein sequence ID" value="RIJ32943.1"/>
    <property type="molecule type" value="Genomic_DNA"/>
</dbReference>
<dbReference type="GO" id="GO:0071555">
    <property type="term" value="P:cell wall organization"/>
    <property type="evidence" value="ECO:0007669"/>
    <property type="project" value="TreeGrafter"/>
</dbReference>
<evidence type="ECO:0000256" key="5">
    <source>
        <dbReference type="ARBA" id="ARBA00022989"/>
    </source>
</evidence>
<evidence type="ECO:0000256" key="7">
    <source>
        <dbReference type="PIRSR" id="PIRSR600715-1"/>
    </source>
</evidence>
<comment type="cofactor">
    <cofactor evidence="7">
        <name>Mg(2+)</name>
        <dbReference type="ChEBI" id="CHEBI:18420"/>
    </cofactor>
</comment>
<organism evidence="10 11">
    <name type="scientific">Henriciella mobilis</name>
    <dbReference type="NCBI Taxonomy" id="2305467"/>
    <lineage>
        <taxon>Bacteria</taxon>
        <taxon>Pseudomonadati</taxon>
        <taxon>Pseudomonadota</taxon>
        <taxon>Alphaproteobacteria</taxon>
        <taxon>Hyphomonadales</taxon>
        <taxon>Hyphomonadaceae</taxon>
        <taxon>Henriciella</taxon>
    </lineage>
</organism>
<feature type="transmembrane region" description="Helical" evidence="8">
    <location>
        <begin position="178"/>
        <end position="211"/>
    </location>
</feature>
<sequence length="344" mass="35561">MPFILSLSGALIASPLAYAACALTKRSGVVDAPDGQRKQQAAPVPRLGGMGIVFAIAIVFALAAVGYEWVPGMAESDWLPGDFDFILVALAIASMLCLIGAWDDVFGMTAKVKLALVGLICIAAPFLGNAVPALDTPFGSISLPVVTLAGSALWLIVFTNAANFMDGSNGLSIGSLGIMFAGLGSAQAVVFAEAFPPGLAVIIAAIAGFLVHNMKGTLYAGDCGAFGLGGLFATLALISGLSVWTVATLALPFLVDVLLTLIMRAKHGDAWFEAHTDHAYQALRKAGWGHWDVAVAWWGLSAACAVGAVIAASGGGALPFAVFWSFAVVLALLWLIVQRQTRDK</sequence>
<evidence type="ECO:0000256" key="1">
    <source>
        <dbReference type="ARBA" id="ARBA00004651"/>
    </source>
</evidence>
<evidence type="ECO:0000256" key="9">
    <source>
        <dbReference type="SAM" id="SignalP"/>
    </source>
</evidence>
<feature type="binding site" evidence="7">
    <location>
        <position position="222"/>
    </location>
    <ligand>
        <name>Mg(2+)</name>
        <dbReference type="ChEBI" id="CHEBI:18420"/>
    </ligand>
</feature>
<evidence type="ECO:0000313" key="11">
    <source>
        <dbReference type="Proteomes" id="UP000266385"/>
    </source>
</evidence>
<dbReference type="Pfam" id="PF00953">
    <property type="entry name" value="Glycos_transf_4"/>
    <property type="match status" value="1"/>
</dbReference>
<evidence type="ECO:0000256" key="8">
    <source>
        <dbReference type="SAM" id="Phobius"/>
    </source>
</evidence>
<feature type="transmembrane region" description="Helical" evidence="8">
    <location>
        <begin position="244"/>
        <end position="263"/>
    </location>
</feature>
<evidence type="ECO:0000256" key="2">
    <source>
        <dbReference type="ARBA" id="ARBA00022475"/>
    </source>
</evidence>
<keyword evidence="2" id="KW-1003">Cell membrane</keyword>
<dbReference type="InterPro" id="IPR000715">
    <property type="entry name" value="Glycosyl_transferase_4"/>
</dbReference>
<evidence type="ECO:0000256" key="3">
    <source>
        <dbReference type="ARBA" id="ARBA00022679"/>
    </source>
</evidence>
<feature type="signal peptide" evidence="9">
    <location>
        <begin position="1"/>
        <end position="19"/>
    </location>
</feature>
<keyword evidence="6 8" id="KW-0472">Membrane</keyword>
<gene>
    <name evidence="10" type="ORF">D1223_03610</name>
</gene>
<dbReference type="Proteomes" id="UP000266385">
    <property type="component" value="Unassembled WGS sequence"/>
</dbReference>
<protein>
    <recommendedName>
        <fullName evidence="12">Glycosyltransferase family 4 protein</fullName>
    </recommendedName>
</protein>
<name>A0A399RRG7_9PROT</name>
<keyword evidence="7" id="KW-0479">Metal-binding</keyword>
<evidence type="ECO:0000256" key="4">
    <source>
        <dbReference type="ARBA" id="ARBA00022692"/>
    </source>
</evidence>
<keyword evidence="7" id="KW-0460">Magnesium</keyword>
<feature type="binding site" evidence="7">
    <location>
        <position position="163"/>
    </location>
    <ligand>
        <name>Mg(2+)</name>
        <dbReference type="ChEBI" id="CHEBI:18420"/>
    </ligand>
</feature>
<feature type="transmembrane region" description="Helical" evidence="8">
    <location>
        <begin position="141"/>
        <end position="158"/>
    </location>
</feature>
<keyword evidence="11" id="KW-1185">Reference proteome</keyword>
<dbReference type="GO" id="GO:0046872">
    <property type="term" value="F:metal ion binding"/>
    <property type="evidence" value="ECO:0007669"/>
    <property type="project" value="UniProtKB-KW"/>
</dbReference>
<feature type="transmembrane region" description="Helical" evidence="8">
    <location>
        <begin position="82"/>
        <end position="102"/>
    </location>
</feature>
<evidence type="ECO:0000313" key="10">
    <source>
        <dbReference type="EMBL" id="RIJ32943.1"/>
    </source>
</evidence>
<feature type="transmembrane region" description="Helical" evidence="8">
    <location>
        <begin position="47"/>
        <end position="70"/>
    </location>
</feature>
<feature type="transmembrane region" description="Helical" evidence="8">
    <location>
        <begin position="218"/>
        <end position="238"/>
    </location>
</feature>
<feature type="transmembrane region" description="Helical" evidence="8">
    <location>
        <begin position="293"/>
        <end position="312"/>
    </location>
</feature>
<dbReference type="OrthoDB" id="9783652at2"/>
<comment type="caution">
    <text evidence="10">The sequence shown here is derived from an EMBL/GenBank/DDBJ whole genome shotgun (WGS) entry which is preliminary data.</text>
</comment>
<keyword evidence="9" id="KW-0732">Signal</keyword>
<dbReference type="GO" id="GO:0016780">
    <property type="term" value="F:phosphotransferase activity, for other substituted phosphate groups"/>
    <property type="evidence" value="ECO:0007669"/>
    <property type="project" value="InterPro"/>
</dbReference>
<feature type="transmembrane region" description="Helical" evidence="8">
    <location>
        <begin position="114"/>
        <end position="134"/>
    </location>
</feature>
<dbReference type="AlphaFoldDB" id="A0A399RRG7"/>
<keyword evidence="5 8" id="KW-1133">Transmembrane helix</keyword>
<reference evidence="10 11" key="1">
    <citation type="submission" date="2018-08" db="EMBL/GenBank/DDBJ databases">
        <title>Henriciella mobilis sp. nov., isolated from seawater.</title>
        <authorList>
            <person name="Cheng H."/>
            <person name="Wu Y.-H."/>
            <person name="Xu X.-W."/>
            <person name="Guo L.-L."/>
        </authorList>
    </citation>
    <scope>NUCLEOTIDE SEQUENCE [LARGE SCALE GENOMIC DNA]</scope>
    <source>
        <strain evidence="10 11">JN25</strain>
    </source>
</reference>
<proteinExistence type="predicted"/>
<dbReference type="PANTHER" id="PTHR22926">
    <property type="entry name" value="PHOSPHO-N-ACETYLMURAMOYL-PENTAPEPTIDE-TRANSFERASE"/>
    <property type="match status" value="1"/>
</dbReference>
<feature type="chain" id="PRO_5017327095" description="Glycosyltransferase family 4 protein" evidence="9">
    <location>
        <begin position="20"/>
        <end position="344"/>
    </location>
</feature>
<evidence type="ECO:0008006" key="12">
    <source>
        <dbReference type="Google" id="ProtNLM"/>
    </source>
</evidence>
<dbReference type="RefSeq" id="WP_119375023.1">
    <property type="nucleotide sequence ID" value="NZ_QWFX01000005.1"/>
</dbReference>
<dbReference type="PANTHER" id="PTHR22926:SF3">
    <property type="entry name" value="UNDECAPRENYL-PHOSPHATE ALPHA-N-ACETYLGLUCOSAMINYL 1-PHOSPHATE TRANSFERASE"/>
    <property type="match status" value="1"/>
</dbReference>
<keyword evidence="3" id="KW-0808">Transferase</keyword>
<keyword evidence="4 8" id="KW-0812">Transmembrane</keyword>
<feature type="transmembrane region" description="Helical" evidence="8">
    <location>
        <begin position="318"/>
        <end position="337"/>
    </location>
</feature>
<dbReference type="GO" id="GO:0005886">
    <property type="term" value="C:plasma membrane"/>
    <property type="evidence" value="ECO:0007669"/>
    <property type="project" value="UniProtKB-SubCell"/>
</dbReference>
<evidence type="ECO:0000256" key="6">
    <source>
        <dbReference type="ARBA" id="ARBA00023136"/>
    </source>
</evidence>
<dbReference type="GO" id="GO:0044038">
    <property type="term" value="P:cell wall macromolecule biosynthetic process"/>
    <property type="evidence" value="ECO:0007669"/>
    <property type="project" value="TreeGrafter"/>
</dbReference>
<accession>A0A399RRG7</accession>